<comment type="caution">
    <text evidence="2">The sequence shown here is derived from an EMBL/GenBank/DDBJ whole genome shotgun (WGS) entry which is preliminary data.</text>
</comment>
<evidence type="ECO:0000313" key="2">
    <source>
        <dbReference type="EMBL" id="VTJ75072.1"/>
    </source>
</evidence>
<organism evidence="2 3">
    <name type="scientific">Marmota monax</name>
    <name type="common">Woodchuck</name>
    <dbReference type="NCBI Taxonomy" id="9995"/>
    <lineage>
        <taxon>Eukaryota</taxon>
        <taxon>Metazoa</taxon>
        <taxon>Chordata</taxon>
        <taxon>Craniata</taxon>
        <taxon>Vertebrata</taxon>
        <taxon>Euteleostomi</taxon>
        <taxon>Mammalia</taxon>
        <taxon>Eutheria</taxon>
        <taxon>Euarchontoglires</taxon>
        <taxon>Glires</taxon>
        <taxon>Rodentia</taxon>
        <taxon>Sciuromorpha</taxon>
        <taxon>Sciuridae</taxon>
        <taxon>Xerinae</taxon>
        <taxon>Marmotini</taxon>
        <taxon>Marmota</taxon>
    </lineage>
</organism>
<gene>
    <name evidence="2" type="ORF">MONAX_5E018560</name>
</gene>
<evidence type="ECO:0000313" key="3">
    <source>
        <dbReference type="Proteomes" id="UP000335636"/>
    </source>
</evidence>
<accession>A0A5E4C2H7</accession>
<reference evidence="2" key="1">
    <citation type="submission" date="2019-04" db="EMBL/GenBank/DDBJ databases">
        <authorList>
            <person name="Alioto T."/>
            <person name="Alioto T."/>
        </authorList>
    </citation>
    <scope>NUCLEOTIDE SEQUENCE [LARGE SCALE GENOMIC DNA]</scope>
</reference>
<proteinExistence type="predicted"/>
<dbReference type="AlphaFoldDB" id="A0A5E4C2H7"/>
<protein>
    <submittedName>
        <fullName evidence="2">Uncharacterized protein</fullName>
    </submittedName>
</protein>
<feature type="region of interest" description="Disordered" evidence="1">
    <location>
        <begin position="1"/>
        <end position="24"/>
    </location>
</feature>
<dbReference type="Proteomes" id="UP000335636">
    <property type="component" value="Unassembled WGS sequence"/>
</dbReference>
<keyword evidence="3" id="KW-1185">Reference proteome</keyword>
<dbReference type="EMBL" id="CABDUW010000779">
    <property type="protein sequence ID" value="VTJ75072.1"/>
    <property type="molecule type" value="Genomic_DNA"/>
</dbReference>
<evidence type="ECO:0000256" key="1">
    <source>
        <dbReference type="SAM" id="MobiDB-lite"/>
    </source>
</evidence>
<name>A0A5E4C2H7_MARMO</name>
<feature type="non-terminal residue" evidence="2">
    <location>
        <position position="107"/>
    </location>
</feature>
<sequence>MEEERTWKKKLHIPGGSREGTPTLTARPQTTVVMRDSKAQEVGKARAAPILRRQDLSARAKGLADLVWSGREERCFLIHVSELNNQGVRNELSTKISNKEDANIMKE</sequence>